<evidence type="ECO:0000313" key="7">
    <source>
        <dbReference type="EMBL" id="AXM99099.1"/>
    </source>
</evidence>
<keyword evidence="6" id="KW-0472">Membrane</keyword>
<proteinExistence type="inferred from homology"/>
<evidence type="ECO:0000256" key="3">
    <source>
        <dbReference type="ARBA" id="ARBA00022475"/>
    </source>
</evidence>
<evidence type="ECO:0000256" key="6">
    <source>
        <dbReference type="ARBA" id="ARBA00023136"/>
    </source>
</evidence>
<dbReference type="EMBL" id="CP031146">
    <property type="protein sequence ID" value="AXM99099.1"/>
    <property type="molecule type" value="Genomic_DNA"/>
</dbReference>
<evidence type="ECO:0000256" key="5">
    <source>
        <dbReference type="ARBA" id="ARBA00022989"/>
    </source>
</evidence>
<dbReference type="InterPro" id="IPR003688">
    <property type="entry name" value="TraG/VirD4"/>
</dbReference>
<dbReference type="Proteomes" id="UP000256503">
    <property type="component" value="Chromosome"/>
</dbReference>
<sequence length="475" mass="53176">MKLDDIAASSMLSYDPRTPGKKVLIGALGDQLIGIEDDRHILTVAGSRSGKSVGLISNLFFYPGSILATDPKGELASITATKRMALGQKVYVVDPFGVASKDTLPFRASFNPMSVLSIGSPTFLEDAALIAESIVVQSADQKDPHWDESAKNFIEGVIIHVATARRQAGQRHLILVRELIKRALWKEESDEEDEKSGPSMPLLYEEMMANAYELMDEPKAEDIGSALMASALDFYGKRGNELSSVHSTVNRHTKFLDYSAFRQVLKEHDFDLAELKQNPKGVSIYLCFPATRIEIARRWMRIFVNQLLDAMEREKTVPPAPVLACLDEFPVLGYMKQLETASGLIASFGVKLWVILQDWSQGKALYGERWETFAGNAGIMQFFGNNDLATTEYISKLLGKTQVEVARMGEVAQDQQHNGLSGRSEAIELFDLMTPDEIRRHFSRSDRFIRQIILWAGHHPMMLQRVIWYELVNSA</sequence>
<dbReference type="GO" id="GO:0005886">
    <property type="term" value="C:plasma membrane"/>
    <property type="evidence" value="ECO:0007669"/>
    <property type="project" value="UniProtKB-SubCell"/>
</dbReference>
<keyword evidence="4" id="KW-0812">Transmembrane</keyword>
<protein>
    <submittedName>
        <fullName evidence="7">Type IV secretory system conjugative DNA transfer family protein</fullName>
    </submittedName>
</protein>
<dbReference type="PANTHER" id="PTHR37937:SF1">
    <property type="entry name" value="CONJUGATIVE TRANSFER: DNA TRANSPORT"/>
    <property type="match status" value="1"/>
</dbReference>
<dbReference type="PANTHER" id="PTHR37937">
    <property type="entry name" value="CONJUGATIVE TRANSFER: DNA TRANSPORT"/>
    <property type="match status" value="1"/>
</dbReference>
<organism evidence="7 8">
    <name type="scientific">Pseudomonas plecoglossicida</name>
    <dbReference type="NCBI Taxonomy" id="70775"/>
    <lineage>
        <taxon>Bacteria</taxon>
        <taxon>Pseudomonadati</taxon>
        <taxon>Pseudomonadota</taxon>
        <taxon>Gammaproteobacteria</taxon>
        <taxon>Pseudomonadales</taxon>
        <taxon>Pseudomonadaceae</taxon>
        <taxon>Pseudomonas</taxon>
    </lineage>
</organism>
<evidence type="ECO:0000256" key="4">
    <source>
        <dbReference type="ARBA" id="ARBA00022692"/>
    </source>
</evidence>
<evidence type="ECO:0000256" key="2">
    <source>
        <dbReference type="ARBA" id="ARBA00008806"/>
    </source>
</evidence>
<dbReference type="Gene3D" id="3.40.50.300">
    <property type="entry name" value="P-loop containing nucleotide triphosphate hydrolases"/>
    <property type="match status" value="1"/>
</dbReference>
<dbReference type="SUPFAM" id="SSF52540">
    <property type="entry name" value="P-loop containing nucleoside triphosphate hydrolases"/>
    <property type="match status" value="1"/>
</dbReference>
<evidence type="ECO:0000256" key="1">
    <source>
        <dbReference type="ARBA" id="ARBA00004651"/>
    </source>
</evidence>
<accession>A0AAD0R0N0</accession>
<gene>
    <name evidence="7" type="ORF">DVB73_20855</name>
</gene>
<keyword evidence="3" id="KW-1003">Cell membrane</keyword>
<evidence type="ECO:0000313" key="8">
    <source>
        <dbReference type="Proteomes" id="UP000256503"/>
    </source>
</evidence>
<comment type="subcellular location">
    <subcellularLocation>
        <location evidence="1">Cell membrane</location>
        <topology evidence="1">Multi-pass membrane protein</topology>
    </subcellularLocation>
</comment>
<reference evidence="7 8" key="1">
    <citation type="submission" date="2018-07" db="EMBL/GenBank/DDBJ databases">
        <title>Complete genome sequence of a Pseudomonas plecoglossicida strain pathogenic to the marine fish, Larimichthys crocea.</title>
        <authorList>
            <person name="Tao Z."/>
        </authorList>
    </citation>
    <scope>NUCLEOTIDE SEQUENCE [LARGE SCALE GENOMIC DNA]</scope>
    <source>
        <strain evidence="7 8">XSDHY-P</strain>
    </source>
</reference>
<comment type="similarity">
    <text evidence="2">Belongs to the VirD4/TraG family.</text>
</comment>
<dbReference type="InterPro" id="IPR051539">
    <property type="entry name" value="T4SS-coupling_protein"/>
</dbReference>
<dbReference type="AlphaFoldDB" id="A0AAD0R0N0"/>
<name>A0AAD0R0N0_PSEDL</name>
<dbReference type="CDD" id="cd01127">
    <property type="entry name" value="TrwB_TraG_TraD_VirD4"/>
    <property type="match status" value="1"/>
</dbReference>
<keyword evidence="5" id="KW-1133">Transmembrane helix</keyword>
<dbReference type="InterPro" id="IPR027417">
    <property type="entry name" value="P-loop_NTPase"/>
</dbReference>
<dbReference type="Pfam" id="PF02534">
    <property type="entry name" value="T4SS-DNA_transf"/>
    <property type="match status" value="1"/>
</dbReference>